<dbReference type="GO" id="GO:0005737">
    <property type="term" value="C:cytoplasm"/>
    <property type="evidence" value="ECO:0007669"/>
    <property type="project" value="TreeGrafter"/>
</dbReference>
<accession>A0A9D3T4S1</accession>
<organism evidence="2 3">
    <name type="scientific">Megalops atlanticus</name>
    <name type="common">Tarpon</name>
    <name type="synonym">Clupea gigantea</name>
    <dbReference type="NCBI Taxonomy" id="7932"/>
    <lineage>
        <taxon>Eukaryota</taxon>
        <taxon>Metazoa</taxon>
        <taxon>Chordata</taxon>
        <taxon>Craniata</taxon>
        <taxon>Vertebrata</taxon>
        <taxon>Euteleostomi</taxon>
        <taxon>Actinopterygii</taxon>
        <taxon>Neopterygii</taxon>
        <taxon>Teleostei</taxon>
        <taxon>Elopiformes</taxon>
        <taxon>Megalopidae</taxon>
        <taxon>Megalops</taxon>
    </lineage>
</organism>
<evidence type="ECO:0000313" key="3">
    <source>
        <dbReference type="Proteomes" id="UP001046870"/>
    </source>
</evidence>
<dbReference type="Pfam" id="PF04908">
    <property type="entry name" value="SH3BGR"/>
    <property type="match status" value="1"/>
</dbReference>
<dbReference type="PANTHER" id="PTHR12232:SF14">
    <property type="entry name" value="SH3 DOMAIN-BINDING GLUTAMIC ACID-RICH-LIKE PROTEIN 3 ISOFORM 1"/>
    <property type="match status" value="1"/>
</dbReference>
<evidence type="ECO:0000256" key="1">
    <source>
        <dbReference type="ARBA" id="ARBA00007764"/>
    </source>
</evidence>
<dbReference type="InterPro" id="IPR051033">
    <property type="entry name" value="SH3BGR"/>
</dbReference>
<evidence type="ECO:0000313" key="2">
    <source>
        <dbReference type="EMBL" id="KAG7460828.1"/>
    </source>
</evidence>
<dbReference type="Proteomes" id="UP001046870">
    <property type="component" value="Chromosome 18"/>
</dbReference>
<name>A0A9D3T4S1_MEGAT</name>
<dbReference type="PROSITE" id="PS51354">
    <property type="entry name" value="GLUTAREDOXIN_2"/>
    <property type="match status" value="1"/>
</dbReference>
<dbReference type="OrthoDB" id="9932926at2759"/>
<comment type="caution">
    <text evidence="2">The sequence shown here is derived from an EMBL/GenBank/DDBJ whole genome shotgun (WGS) entry which is preliminary data.</text>
</comment>
<evidence type="ECO:0008006" key="4">
    <source>
        <dbReference type="Google" id="ProtNLM"/>
    </source>
</evidence>
<keyword evidence="3" id="KW-1185">Reference proteome</keyword>
<dbReference type="PANTHER" id="PTHR12232">
    <property type="entry name" value="SH3 DOMAIN-BINDING GLUTAMIC ACID-RICH-LIKE PROTEIN"/>
    <property type="match status" value="1"/>
</dbReference>
<dbReference type="InterPro" id="IPR036249">
    <property type="entry name" value="Thioredoxin-like_sf"/>
</dbReference>
<dbReference type="EMBL" id="JAFDVH010000018">
    <property type="protein sequence ID" value="KAG7460828.1"/>
    <property type="molecule type" value="Genomic_DNA"/>
</dbReference>
<dbReference type="CDD" id="cd03030">
    <property type="entry name" value="GRX_SH3BGR"/>
    <property type="match status" value="1"/>
</dbReference>
<dbReference type="SUPFAM" id="SSF52833">
    <property type="entry name" value="Thioredoxin-like"/>
    <property type="match status" value="1"/>
</dbReference>
<protein>
    <recommendedName>
        <fullName evidence="4">SH3 domain-binding glutamic acid-rich-like protein 3</fullName>
    </recommendedName>
</protein>
<dbReference type="Gene3D" id="3.40.30.10">
    <property type="entry name" value="Glutaredoxin"/>
    <property type="match status" value="1"/>
</dbReference>
<dbReference type="InterPro" id="IPR006993">
    <property type="entry name" value="Glut_rich_SH3-bd"/>
</dbReference>
<gene>
    <name evidence="2" type="ORF">MATL_G00203040</name>
</gene>
<reference evidence="2" key="1">
    <citation type="submission" date="2021-01" db="EMBL/GenBank/DDBJ databases">
        <authorList>
            <person name="Zahm M."/>
            <person name="Roques C."/>
            <person name="Cabau C."/>
            <person name="Klopp C."/>
            <person name="Donnadieu C."/>
            <person name="Jouanno E."/>
            <person name="Lampietro C."/>
            <person name="Louis A."/>
            <person name="Herpin A."/>
            <person name="Echchiki A."/>
            <person name="Berthelot C."/>
            <person name="Parey E."/>
            <person name="Roest-Crollius H."/>
            <person name="Braasch I."/>
            <person name="Postlethwait J."/>
            <person name="Bobe J."/>
            <person name="Montfort J."/>
            <person name="Bouchez O."/>
            <person name="Begum T."/>
            <person name="Mejri S."/>
            <person name="Adams A."/>
            <person name="Chen W.-J."/>
            <person name="Guiguen Y."/>
        </authorList>
    </citation>
    <scope>NUCLEOTIDE SEQUENCE</scope>
    <source>
        <strain evidence="2">YG-15Mar2019-1</strain>
        <tissue evidence="2">Brain</tissue>
    </source>
</reference>
<dbReference type="AlphaFoldDB" id="A0A9D3T4S1"/>
<sequence length="91" mass="10500">MAITVYFSSVSASRELKQHQTEIFQYLDAKKIEYKAVDITQGSEVKEEMRKKSGNPSAMPPQVFNGDVYCGDYSKFFEALELEKVEEFFKL</sequence>
<proteinExistence type="inferred from homology"/>
<comment type="similarity">
    <text evidence="1">Belongs to the SH3BGR family.</text>
</comment>